<dbReference type="AlphaFoldDB" id="A0AAW0W4T5"/>
<evidence type="ECO:0000256" key="1">
    <source>
        <dbReference type="SAM" id="MobiDB-lite"/>
    </source>
</evidence>
<organism evidence="2 3">
    <name type="scientific">Cherax quadricarinatus</name>
    <name type="common">Australian red claw crayfish</name>
    <dbReference type="NCBI Taxonomy" id="27406"/>
    <lineage>
        <taxon>Eukaryota</taxon>
        <taxon>Metazoa</taxon>
        <taxon>Ecdysozoa</taxon>
        <taxon>Arthropoda</taxon>
        <taxon>Crustacea</taxon>
        <taxon>Multicrustacea</taxon>
        <taxon>Malacostraca</taxon>
        <taxon>Eumalacostraca</taxon>
        <taxon>Eucarida</taxon>
        <taxon>Decapoda</taxon>
        <taxon>Pleocyemata</taxon>
        <taxon>Astacidea</taxon>
        <taxon>Parastacoidea</taxon>
        <taxon>Parastacidae</taxon>
        <taxon>Cherax</taxon>
    </lineage>
</organism>
<dbReference type="Proteomes" id="UP001445076">
    <property type="component" value="Unassembled WGS sequence"/>
</dbReference>
<feature type="compositionally biased region" description="Basic and acidic residues" evidence="1">
    <location>
        <begin position="99"/>
        <end position="117"/>
    </location>
</feature>
<feature type="non-terminal residue" evidence="2">
    <location>
        <position position="1"/>
    </location>
</feature>
<comment type="caution">
    <text evidence="2">The sequence shown here is derived from an EMBL/GenBank/DDBJ whole genome shotgun (WGS) entry which is preliminary data.</text>
</comment>
<gene>
    <name evidence="2" type="ORF">OTU49_011585</name>
</gene>
<feature type="compositionally biased region" description="Polar residues" evidence="1">
    <location>
        <begin position="61"/>
        <end position="79"/>
    </location>
</feature>
<feature type="region of interest" description="Disordered" evidence="1">
    <location>
        <begin position="1"/>
        <end position="117"/>
    </location>
</feature>
<proteinExistence type="predicted"/>
<name>A0AAW0W4T5_CHEQU</name>
<feature type="compositionally biased region" description="Polar residues" evidence="1">
    <location>
        <begin position="15"/>
        <end position="25"/>
    </location>
</feature>
<dbReference type="EMBL" id="JARKIK010000088">
    <property type="protein sequence ID" value="KAK8723877.1"/>
    <property type="molecule type" value="Genomic_DNA"/>
</dbReference>
<feature type="non-terminal residue" evidence="2">
    <location>
        <position position="117"/>
    </location>
</feature>
<reference evidence="2 3" key="1">
    <citation type="journal article" date="2024" name="BMC Genomics">
        <title>Genome assembly of redclaw crayfish (Cherax quadricarinatus) provides insights into its immune adaptation and hypoxia tolerance.</title>
        <authorList>
            <person name="Liu Z."/>
            <person name="Zheng J."/>
            <person name="Li H."/>
            <person name="Fang K."/>
            <person name="Wang S."/>
            <person name="He J."/>
            <person name="Zhou D."/>
            <person name="Weng S."/>
            <person name="Chi M."/>
            <person name="Gu Z."/>
            <person name="He J."/>
            <person name="Li F."/>
            <person name="Wang M."/>
        </authorList>
    </citation>
    <scope>NUCLEOTIDE SEQUENCE [LARGE SCALE GENOMIC DNA]</scope>
    <source>
        <strain evidence="2">ZL_2023a</strain>
    </source>
</reference>
<evidence type="ECO:0000313" key="3">
    <source>
        <dbReference type="Proteomes" id="UP001445076"/>
    </source>
</evidence>
<accession>A0AAW0W4T5</accession>
<evidence type="ECO:0000313" key="2">
    <source>
        <dbReference type="EMBL" id="KAK8723877.1"/>
    </source>
</evidence>
<protein>
    <submittedName>
        <fullName evidence="2">Uncharacterized protein</fullName>
    </submittedName>
</protein>
<keyword evidence="3" id="KW-1185">Reference proteome</keyword>
<sequence length="117" mass="12994">RSRSHSQVEPAGEVTSRSTVSSVDFGSNAVKEAFVNSRQSSGSLRRSSKMLKNLSDRRQSQKPMENQSVFVSQSASYANESKHRDMMPSGTRSLTLKRSSSDAESRTNVLIKEDKPR</sequence>